<feature type="transmembrane region" description="Helical" evidence="1">
    <location>
        <begin position="6"/>
        <end position="24"/>
    </location>
</feature>
<protein>
    <recommendedName>
        <fullName evidence="3">Inner membrane protein</fullName>
    </recommendedName>
</protein>
<evidence type="ECO:0000256" key="1">
    <source>
        <dbReference type="SAM" id="Phobius"/>
    </source>
</evidence>
<dbReference type="AlphaFoldDB" id="A0AB39BUB7"/>
<accession>A0AB39BUB7</accession>
<feature type="transmembrane region" description="Helical" evidence="1">
    <location>
        <begin position="64"/>
        <end position="90"/>
    </location>
</feature>
<reference evidence="2" key="1">
    <citation type="submission" date="2024-07" db="EMBL/GenBank/DDBJ databases">
        <title>Identification and characteristics of an arsenic-resistant bacterial isolate, which belongs to a novel species.</title>
        <authorList>
            <person name="Juszczyk A."/>
            <person name="Kowalczyk A."/>
            <person name="Was K."/>
            <person name="Kosowicz W."/>
            <person name="Budzyn A."/>
            <person name="Latowski D."/>
        </authorList>
    </citation>
    <scope>NUCLEOTIDE SEQUENCE</scope>
    <source>
        <strain evidence="2">As8PL</strain>
    </source>
</reference>
<organism evidence="2">
    <name type="scientific">Alkalihalophilus sp. As8PL</name>
    <dbReference type="NCBI Taxonomy" id="3237103"/>
    <lineage>
        <taxon>Bacteria</taxon>
        <taxon>Bacillati</taxon>
        <taxon>Bacillota</taxon>
        <taxon>Bacilli</taxon>
        <taxon>Bacillales</taxon>
        <taxon>Bacillaceae</taxon>
        <taxon>Alkalihalophilus</taxon>
    </lineage>
</organism>
<evidence type="ECO:0000313" key="2">
    <source>
        <dbReference type="EMBL" id="XDI37645.1"/>
    </source>
</evidence>
<keyword evidence="1" id="KW-0812">Transmembrane</keyword>
<sequence length="98" mass="10967">MDIHLLWLFIAIVFLINLCCFILYSKEKMNLMMWGAIITMLAPFIGYAAGYAQSVGNNGKTGVYGAGFIGLLMLMFGLSIWIVGLLVRFVQAVSRRLR</sequence>
<name>A0AB39BUB7_9BACI</name>
<proteinExistence type="predicted"/>
<dbReference type="EMBL" id="CP162551">
    <property type="protein sequence ID" value="XDI37645.1"/>
    <property type="molecule type" value="Genomic_DNA"/>
</dbReference>
<gene>
    <name evidence="2" type="ORF">AB3N04_04820</name>
</gene>
<feature type="transmembrane region" description="Helical" evidence="1">
    <location>
        <begin position="31"/>
        <end position="52"/>
    </location>
</feature>
<dbReference type="RefSeq" id="WP_368504975.1">
    <property type="nucleotide sequence ID" value="NZ_CP162551.1"/>
</dbReference>
<evidence type="ECO:0008006" key="3">
    <source>
        <dbReference type="Google" id="ProtNLM"/>
    </source>
</evidence>
<keyword evidence="1" id="KW-1133">Transmembrane helix</keyword>
<keyword evidence="1" id="KW-0472">Membrane</keyword>